<dbReference type="GO" id="GO:0008270">
    <property type="term" value="F:zinc ion binding"/>
    <property type="evidence" value="ECO:0007669"/>
    <property type="project" value="UniProtKB-KW"/>
</dbReference>
<feature type="non-terminal residue" evidence="8">
    <location>
        <position position="1"/>
    </location>
</feature>
<dbReference type="InterPro" id="IPR036531">
    <property type="entry name" value="Rbsn_Rab-bd_sf"/>
</dbReference>
<evidence type="ECO:0000259" key="7">
    <source>
        <dbReference type="PROSITE" id="PS50178"/>
    </source>
</evidence>
<comment type="caution">
    <text evidence="8">The sequence shown here is derived from an EMBL/GenBank/DDBJ whole genome shotgun (WGS) entry which is preliminary data.</text>
</comment>
<organism evidence="8 9">
    <name type="scientific">Cronartium quercuum f. sp. fusiforme G11</name>
    <dbReference type="NCBI Taxonomy" id="708437"/>
    <lineage>
        <taxon>Eukaryota</taxon>
        <taxon>Fungi</taxon>
        <taxon>Dikarya</taxon>
        <taxon>Basidiomycota</taxon>
        <taxon>Pucciniomycotina</taxon>
        <taxon>Pucciniomycetes</taxon>
        <taxon>Pucciniales</taxon>
        <taxon>Coleosporiaceae</taxon>
        <taxon>Cronartium</taxon>
    </lineage>
</organism>
<protein>
    <recommendedName>
        <fullName evidence="7">FYVE-type domain-containing protein</fullName>
    </recommendedName>
</protein>
<evidence type="ECO:0000313" key="8">
    <source>
        <dbReference type="EMBL" id="KAG0143155.1"/>
    </source>
</evidence>
<dbReference type="Gene3D" id="4.10.860.20">
    <property type="entry name" value="Rabenosyn, Rab binding domain"/>
    <property type="match status" value="1"/>
</dbReference>
<dbReference type="InterPro" id="IPR000306">
    <property type="entry name" value="Znf_FYVE"/>
</dbReference>
<evidence type="ECO:0000256" key="3">
    <source>
        <dbReference type="ARBA" id="ARBA00022833"/>
    </source>
</evidence>
<evidence type="ECO:0000256" key="6">
    <source>
        <dbReference type="SAM" id="MobiDB-lite"/>
    </source>
</evidence>
<proteinExistence type="predicted"/>
<name>A0A9P6T932_9BASI</name>
<dbReference type="EMBL" id="MU167327">
    <property type="protein sequence ID" value="KAG0143155.1"/>
    <property type="molecule type" value="Genomic_DNA"/>
</dbReference>
<dbReference type="AlphaFoldDB" id="A0A9P6T932"/>
<dbReference type="InterPro" id="IPR052727">
    <property type="entry name" value="Rab4/Rab5_effector"/>
</dbReference>
<dbReference type="CDD" id="cd15737">
    <property type="entry name" value="FYVE2_Vac1p_like"/>
    <property type="match status" value="1"/>
</dbReference>
<dbReference type="InterPro" id="IPR013083">
    <property type="entry name" value="Znf_RING/FYVE/PHD"/>
</dbReference>
<evidence type="ECO:0000256" key="1">
    <source>
        <dbReference type="ARBA" id="ARBA00022723"/>
    </source>
</evidence>
<feature type="compositionally biased region" description="Polar residues" evidence="6">
    <location>
        <begin position="1"/>
        <end position="14"/>
    </location>
</feature>
<dbReference type="Pfam" id="PF01363">
    <property type="entry name" value="FYVE"/>
    <property type="match status" value="1"/>
</dbReference>
<dbReference type="PANTHER" id="PTHR13510:SF44">
    <property type="entry name" value="RABENOSYN-5"/>
    <property type="match status" value="1"/>
</dbReference>
<dbReference type="PANTHER" id="PTHR13510">
    <property type="entry name" value="FYVE-FINGER-CONTAINING RAB5 EFFECTOR PROTEIN RABENOSYN-5-RELATED"/>
    <property type="match status" value="1"/>
</dbReference>
<dbReference type="SUPFAM" id="SSF57903">
    <property type="entry name" value="FYVE/PHD zinc finger"/>
    <property type="match status" value="1"/>
</dbReference>
<keyword evidence="9" id="KW-1185">Reference proteome</keyword>
<accession>A0A9P6T932</accession>
<dbReference type="Proteomes" id="UP000886653">
    <property type="component" value="Unassembled WGS sequence"/>
</dbReference>
<dbReference type="InterPro" id="IPR017455">
    <property type="entry name" value="Znf_FYVE-rel"/>
</dbReference>
<sequence length="535" mass="63015">MTSNQSIERSSSPLNYRPYKRNSNLKANSIISHNSSASLSNLISIHHNQSTSNPSLKLTDQQRPSSLISLPSDHHFNTFKLLLDHDQNNKSSSSSSSNKTNPIIIPFKSGFQPKGVYRNLSNEFINKRKYKQEFKRLEESRLQKRLEKLIDLHFIKSKKKKEEEEEEKEKEKEEKGGYFNYIINHNSNSHQIIREKEQMIIRWENDLEGKFCKICKIKFNLLIRKHHCRLCGRIVCFLPPNLNHQDIKREKRCSSLIKFELDHNKKELYPYSGKVIELTEEEMGLNYQTNLEFNTKKNVLDYMINKHQEKVNGVRVCKDCLNVILRRQFINYLDELPNYLKLYYKLKSFQDSIKVLFFEFQEMLINSRDQEMNSNTKNEFQLLNARKRLLTNLTIYDSIIKRLNEEQITNLSEIRLKQSIITRSNLFLRDQMNLIRSIGGFDLEKSTKIISKNIKKSSINNHTTSQSINNDKDDLISNSNQDLIKLNVLLEQERLIESYLSLAQKSRQLDDVKSLKISLDELREEIDNLKNCLNG</sequence>
<dbReference type="OrthoDB" id="166134at2759"/>
<evidence type="ECO:0000313" key="9">
    <source>
        <dbReference type="Proteomes" id="UP000886653"/>
    </source>
</evidence>
<keyword evidence="3" id="KW-0862">Zinc</keyword>
<keyword evidence="2 4" id="KW-0863">Zinc-finger</keyword>
<keyword evidence="5" id="KW-0175">Coiled coil</keyword>
<dbReference type="SMART" id="SM00064">
    <property type="entry name" value="FYVE"/>
    <property type="match status" value="1"/>
</dbReference>
<evidence type="ECO:0000256" key="2">
    <source>
        <dbReference type="ARBA" id="ARBA00022771"/>
    </source>
</evidence>
<dbReference type="InterPro" id="IPR011011">
    <property type="entry name" value="Znf_FYVE_PHD"/>
</dbReference>
<dbReference type="InterPro" id="IPR021565">
    <property type="entry name" value="Rbsn_Rab-bd"/>
</dbReference>
<dbReference type="Gene3D" id="3.30.40.10">
    <property type="entry name" value="Zinc/RING finger domain, C3HC4 (zinc finger)"/>
    <property type="match status" value="1"/>
</dbReference>
<reference evidence="8" key="1">
    <citation type="submission" date="2013-11" db="EMBL/GenBank/DDBJ databases">
        <title>Genome sequence of the fusiform rust pathogen reveals effectors for host alternation and coevolution with pine.</title>
        <authorList>
            <consortium name="DOE Joint Genome Institute"/>
            <person name="Smith K."/>
            <person name="Pendleton A."/>
            <person name="Kubisiak T."/>
            <person name="Anderson C."/>
            <person name="Salamov A."/>
            <person name="Aerts A."/>
            <person name="Riley R."/>
            <person name="Clum A."/>
            <person name="Lindquist E."/>
            <person name="Ence D."/>
            <person name="Campbell M."/>
            <person name="Kronenberg Z."/>
            <person name="Feau N."/>
            <person name="Dhillon B."/>
            <person name="Hamelin R."/>
            <person name="Burleigh J."/>
            <person name="Smith J."/>
            <person name="Yandell M."/>
            <person name="Nelson C."/>
            <person name="Grigoriev I."/>
            <person name="Davis J."/>
        </authorList>
    </citation>
    <scope>NUCLEOTIDE SEQUENCE</scope>
    <source>
        <strain evidence="8">G11</strain>
    </source>
</reference>
<feature type="region of interest" description="Disordered" evidence="6">
    <location>
        <begin position="1"/>
        <end position="20"/>
    </location>
</feature>
<evidence type="ECO:0000256" key="4">
    <source>
        <dbReference type="PROSITE-ProRule" id="PRU00091"/>
    </source>
</evidence>
<keyword evidence="1" id="KW-0479">Metal-binding</keyword>
<dbReference type="SUPFAM" id="SSF140125">
    <property type="entry name" value="Rabenosyn-5 Rab-binding domain-like"/>
    <property type="match status" value="1"/>
</dbReference>
<evidence type="ECO:0000256" key="5">
    <source>
        <dbReference type="SAM" id="Coils"/>
    </source>
</evidence>
<dbReference type="Pfam" id="PF11464">
    <property type="entry name" value="Rbsn"/>
    <property type="match status" value="1"/>
</dbReference>
<dbReference type="PROSITE" id="PS50178">
    <property type="entry name" value="ZF_FYVE"/>
    <property type="match status" value="1"/>
</dbReference>
<feature type="coiled-coil region" evidence="5">
    <location>
        <begin position="505"/>
        <end position="532"/>
    </location>
</feature>
<feature type="coiled-coil region" evidence="5">
    <location>
        <begin position="127"/>
        <end position="176"/>
    </location>
</feature>
<gene>
    <name evidence="8" type="ORF">CROQUDRAFT_717328</name>
</gene>
<feature type="domain" description="FYVE-type" evidence="7">
    <location>
        <begin position="206"/>
        <end position="236"/>
    </location>
</feature>